<dbReference type="PROSITE" id="PS51727">
    <property type="entry name" value="CBP_P300_HAT"/>
    <property type="match status" value="1"/>
</dbReference>
<reference evidence="11" key="1">
    <citation type="journal article" date="2013" name="Science">
        <title>The Amborella genome and the evolution of flowering plants.</title>
        <authorList>
            <consortium name="Amborella Genome Project"/>
        </authorList>
    </citation>
    <scope>NUCLEOTIDE SEQUENCE [LARGE SCALE GENOMIC DNA]</scope>
</reference>
<sequence length="135" mass="15635">MATKYSTQAIVAYDTAKEALLTQKLEDSIRKKREDFIVVHMQHACKYCGEFELSRKLRVEMNDPPSSTKDKDGILQSEIFYTPQAFLGFYVDNHLQFDTLRRAKDSSFVIIDTVHDNFRKSLHCQPLKGQAENNE</sequence>
<evidence type="ECO:0000256" key="4">
    <source>
        <dbReference type="ARBA" id="ARBA00022853"/>
    </source>
</evidence>
<evidence type="ECO:0000313" key="10">
    <source>
        <dbReference type="EMBL" id="ERM96111.1"/>
    </source>
</evidence>
<dbReference type="PANTHER" id="PTHR13808:SF1">
    <property type="entry name" value="HISTONE ACETYLTRANSFERASE"/>
    <property type="match status" value="1"/>
</dbReference>
<organism evidence="10 11">
    <name type="scientific">Amborella trichopoda</name>
    <dbReference type="NCBI Taxonomy" id="13333"/>
    <lineage>
        <taxon>Eukaryota</taxon>
        <taxon>Viridiplantae</taxon>
        <taxon>Streptophyta</taxon>
        <taxon>Embryophyta</taxon>
        <taxon>Tracheophyta</taxon>
        <taxon>Spermatophyta</taxon>
        <taxon>Magnoliopsida</taxon>
        <taxon>Amborellales</taxon>
        <taxon>Amborellaceae</taxon>
        <taxon>Amborella</taxon>
    </lineage>
</organism>
<name>U5CUQ1_AMBTC</name>
<keyword evidence="11" id="KW-1185">Reference proteome</keyword>
<feature type="domain" description="CBP/p300-type HAT" evidence="9">
    <location>
        <begin position="1"/>
        <end position="119"/>
    </location>
</feature>
<dbReference type="HOGENOM" id="CLU_1891087_0_0_1"/>
<gene>
    <name evidence="10" type="ORF">AMTR_s03962p00003160</name>
</gene>
<dbReference type="InterPro" id="IPR013178">
    <property type="entry name" value="Histone_AcTrfase_Rtt109/CBP"/>
</dbReference>
<dbReference type="Gramene" id="ERM96111">
    <property type="protein sequence ID" value="ERM96111"/>
    <property type="gene ID" value="AMTR_s03962p00003160"/>
</dbReference>
<feature type="non-terminal residue" evidence="10">
    <location>
        <position position="135"/>
    </location>
</feature>
<evidence type="ECO:0000256" key="8">
    <source>
        <dbReference type="ARBA" id="ARBA00048017"/>
    </source>
</evidence>
<evidence type="ECO:0000259" key="9">
    <source>
        <dbReference type="PROSITE" id="PS51727"/>
    </source>
</evidence>
<dbReference type="InterPro" id="IPR031162">
    <property type="entry name" value="CBP_P300_HAT"/>
</dbReference>
<comment type="subcellular location">
    <subcellularLocation>
        <location evidence="1">Nucleus</location>
    </subcellularLocation>
</comment>
<keyword evidence="3" id="KW-0808">Transferase</keyword>
<keyword evidence="7" id="KW-0539">Nucleus</keyword>
<dbReference type="eggNOG" id="KOG1778">
    <property type="taxonomic scope" value="Eukaryota"/>
</dbReference>
<evidence type="ECO:0000313" key="11">
    <source>
        <dbReference type="Proteomes" id="UP000017836"/>
    </source>
</evidence>
<evidence type="ECO:0000256" key="3">
    <source>
        <dbReference type="ARBA" id="ARBA00022679"/>
    </source>
</evidence>
<evidence type="ECO:0000256" key="6">
    <source>
        <dbReference type="ARBA" id="ARBA00023163"/>
    </source>
</evidence>
<dbReference type="EMBL" id="KI397180">
    <property type="protein sequence ID" value="ERM96111.1"/>
    <property type="molecule type" value="Genomic_DNA"/>
</dbReference>
<dbReference type="GO" id="GO:0006355">
    <property type="term" value="P:regulation of DNA-templated transcription"/>
    <property type="evidence" value="ECO:0007669"/>
    <property type="project" value="InterPro"/>
</dbReference>
<dbReference type="GO" id="GO:0005634">
    <property type="term" value="C:nucleus"/>
    <property type="evidence" value="ECO:0007669"/>
    <property type="project" value="UniProtKB-SubCell"/>
</dbReference>
<dbReference type="EC" id="2.3.1.48" evidence="2"/>
<keyword evidence="5" id="KW-0805">Transcription regulation</keyword>
<dbReference type="STRING" id="13333.U5CUQ1"/>
<keyword evidence="6" id="KW-0804">Transcription</keyword>
<accession>U5CUQ1</accession>
<dbReference type="GO" id="GO:0004402">
    <property type="term" value="F:histone acetyltransferase activity"/>
    <property type="evidence" value="ECO:0007669"/>
    <property type="project" value="InterPro"/>
</dbReference>
<evidence type="ECO:0000256" key="5">
    <source>
        <dbReference type="ARBA" id="ARBA00023015"/>
    </source>
</evidence>
<evidence type="ECO:0000256" key="1">
    <source>
        <dbReference type="ARBA" id="ARBA00004123"/>
    </source>
</evidence>
<protein>
    <recommendedName>
        <fullName evidence="2">histone acetyltransferase</fullName>
        <ecNumber evidence="2">2.3.1.48</ecNumber>
    </recommendedName>
</protein>
<evidence type="ECO:0000256" key="2">
    <source>
        <dbReference type="ARBA" id="ARBA00013184"/>
    </source>
</evidence>
<dbReference type="AlphaFoldDB" id="U5CUQ1"/>
<dbReference type="PANTHER" id="PTHR13808">
    <property type="entry name" value="CBP/P300-RELATED"/>
    <property type="match status" value="1"/>
</dbReference>
<keyword evidence="4" id="KW-0156">Chromatin regulator</keyword>
<comment type="catalytic activity">
    <reaction evidence="8">
        <text>L-lysyl-[protein] + acetyl-CoA = N(6)-acetyl-L-lysyl-[protein] + CoA + H(+)</text>
        <dbReference type="Rhea" id="RHEA:45948"/>
        <dbReference type="Rhea" id="RHEA-COMP:9752"/>
        <dbReference type="Rhea" id="RHEA-COMP:10731"/>
        <dbReference type="ChEBI" id="CHEBI:15378"/>
        <dbReference type="ChEBI" id="CHEBI:29969"/>
        <dbReference type="ChEBI" id="CHEBI:57287"/>
        <dbReference type="ChEBI" id="CHEBI:57288"/>
        <dbReference type="ChEBI" id="CHEBI:61930"/>
        <dbReference type="EC" id="2.3.1.48"/>
    </reaction>
</comment>
<evidence type="ECO:0000256" key="7">
    <source>
        <dbReference type="ARBA" id="ARBA00023242"/>
    </source>
</evidence>
<dbReference type="Proteomes" id="UP000017836">
    <property type="component" value="Unassembled WGS sequence"/>
</dbReference>
<proteinExistence type="predicted"/>